<comment type="caution">
    <text evidence="2">The sequence shown here is derived from an EMBL/GenBank/DDBJ whole genome shotgun (WGS) entry which is preliminary data.</text>
</comment>
<dbReference type="RefSeq" id="WP_205143667.1">
    <property type="nucleotide sequence ID" value="NZ_JAFBDN010000008.1"/>
</dbReference>
<dbReference type="CDD" id="cd00077">
    <property type="entry name" value="HDc"/>
    <property type="match status" value="1"/>
</dbReference>
<dbReference type="EMBL" id="JAGMVS010000065">
    <property type="protein sequence ID" value="MCM2437564.1"/>
    <property type="molecule type" value="Genomic_DNA"/>
</dbReference>
<reference evidence="2" key="1">
    <citation type="submission" date="2021-04" db="EMBL/GenBank/DDBJ databases">
        <title>Taxonomic assessment of Weissella genus.</title>
        <authorList>
            <person name="Fanelli F."/>
            <person name="Chieffi D."/>
            <person name="Dell'Aquila A."/>
            <person name="Gyu-Sung C."/>
            <person name="Franz C.M.A.P."/>
            <person name="Fusco V."/>
        </authorList>
    </citation>
    <scope>NUCLEOTIDE SEQUENCE</scope>
    <source>
        <strain evidence="2">LMG 25373</strain>
    </source>
</reference>
<evidence type="ECO:0000313" key="3">
    <source>
        <dbReference type="Proteomes" id="UP001057481"/>
    </source>
</evidence>
<dbReference type="Gene3D" id="1.10.3210.10">
    <property type="entry name" value="Hypothetical protein af1432"/>
    <property type="match status" value="1"/>
</dbReference>
<keyword evidence="3" id="KW-1185">Reference proteome</keyword>
<name>A0ABT0VIA3_9LACO</name>
<proteinExistence type="predicted"/>
<evidence type="ECO:0000313" key="2">
    <source>
        <dbReference type="EMBL" id="MCM2437564.1"/>
    </source>
</evidence>
<evidence type="ECO:0000259" key="1">
    <source>
        <dbReference type="Pfam" id="PF01966"/>
    </source>
</evidence>
<sequence>MPEVQCLQKYVQHHHSDRLTHSIRVSYYSFLWAKKFNLDARAVARAGLLHDLFYYDWRVTKFELGTHAFIHPRVSVRNAEKITILSPLEKDIILKHMFGATLELPQYWESYLVDMVDNVAAIQEYFLPKWQAIKARLLKI</sequence>
<dbReference type="Proteomes" id="UP001057481">
    <property type="component" value="Unassembled WGS sequence"/>
</dbReference>
<protein>
    <submittedName>
        <fullName evidence="2">HD domain-containing protein</fullName>
    </submittedName>
</protein>
<dbReference type="SUPFAM" id="SSF109604">
    <property type="entry name" value="HD-domain/PDEase-like"/>
    <property type="match status" value="1"/>
</dbReference>
<accession>A0ABT0VIA3</accession>
<feature type="domain" description="HD" evidence="1">
    <location>
        <begin position="18"/>
        <end position="118"/>
    </location>
</feature>
<gene>
    <name evidence="2" type="ORF">KAK10_06540</name>
</gene>
<organism evidence="2 3">
    <name type="scientific">Periweissella beninensis</name>
    <dbReference type="NCBI Taxonomy" id="504936"/>
    <lineage>
        <taxon>Bacteria</taxon>
        <taxon>Bacillati</taxon>
        <taxon>Bacillota</taxon>
        <taxon>Bacilli</taxon>
        <taxon>Lactobacillales</taxon>
        <taxon>Lactobacillaceae</taxon>
        <taxon>Periweissella</taxon>
    </lineage>
</organism>
<dbReference type="InterPro" id="IPR006674">
    <property type="entry name" value="HD_domain"/>
</dbReference>
<dbReference type="InterPro" id="IPR003607">
    <property type="entry name" value="HD/PDEase_dom"/>
</dbReference>
<dbReference type="Pfam" id="PF01966">
    <property type="entry name" value="HD"/>
    <property type="match status" value="1"/>
</dbReference>